<dbReference type="EMBL" id="LBWG01000008">
    <property type="protein sequence ID" value="KKR04410.1"/>
    <property type="molecule type" value="Genomic_DNA"/>
</dbReference>
<dbReference type="Proteomes" id="UP000033935">
    <property type="component" value="Unassembled WGS sequence"/>
</dbReference>
<proteinExistence type="predicted"/>
<dbReference type="AlphaFoldDB" id="A0A0G0Q1U4"/>
<feature type="transmembrane region" description="Helical" evidence="1">
    <location>
        <begin position="21"/>
        <end position="47"/>
    </location>
</feature>
<dbReference type="SUPFAM" id="SSF54523">
    <property type="entry name" value="Pili subunits"/>
    <property type="match status" value="1"/>
</dbReference>
<comment type="caution">
    <text evidence="2">The sequence shown here is derived from an EMBL/GenBank/DDBJ whole genome shotgun (WGS) entry which is preliminary data.</text>
</comment>
<keyword evidence="1" id="KW-1133">Transmembrane helix</keyword>
<accession>A0A0G0Q1U4</accession>
<dbReference type="InterPro" id="IPR045584">
    <property type="entry name" value="Pilin-like"/>
</dbReference>
<keyword evidence="1" id="KW-0812">Transmembrane</keyword>
<evidence type="ECO:0000313" key="2">
    <source>
        <dbReference type="EMBL" id="KKR04410.1"/>
    </source>
</evidence>
<protein>
    <submittedName>
        <fullName evidence="2">Uncharacterized protein</fullName>
    </submittedName>
</protein>
<evidence type="ECO:0000256" key="1">
    <source>
        <dbReference type="SAM" id="Phobius"/>
    </source>
</evidence>
<dbReference type="PANTHER" id="PTHR30093:SF2">
    <property type="entry name" value="TYPE II SECRETION SYSTEM PROTEIN H"/>
    <property type="match status" value="1"/>
</dbReference>
<evidence type="ECO:0000313" key="3">
    <source>
        <dbReference type="Proteomes" id="UP000033935"/>
    </source>
</evidence>
<name>A0A0G0Q1U4_9BACT</name>
<dbReference type="Gene3D" id="3.30.700.10">
    <property type="entry name" value="Glycoprotein, Type 4 Pilin"/>
    <property type="match status" value="1"/>
</dbReference>
<gene>
    <name evidence="2" type="ORF">UT30_C0008G0032</name>
</gene>
<reference evidence="2 3" key="1">
    <citation type="journal article" date="2015" name="Nature">
        <title>rRNA introns, odd ribosomes, and small enigmatic genomes across a large radiation of phyla.</title>
        <authorList>
            <person name="Brown C.T."/>
            <person name="Hug L.A."/>
            <person name="Thomas B.C."/>
            <person name="Sharon I."/>
            <person name="Castelle C.J."/>
            <person name="Singh A."/>
            <person name="Wilkins M.J."/>
            <person name="Williams K.H."/>
            <person name="Banfield J.F."/>
        </authorList>
    </citation>
    <scope>NUCLEOTIDE SEQUENCE [LARGE SCALE GENOMIC DNA]</scope>
</reference>
<sequence>MKNRDIRNFKYPECPFEIIKYRFFTLVELMIVITIILILAGLLLPALKNAKSMSQSILCKGNLKQIGIAMTGYVSDYNEKLMWSGTPYVSAATGNGSIRPWYELLGIFGPYSILDYGVRIASLATKNERYGKNMLCPNQNISDKTLFSYADYACNRWFFGVRTQTDTYKNHSVEMMQKPSQVILVADNGYDSNYSVSMGWFSGNTAYDGYCIRSNHIKSANILFGDMHVNGMKREDIGNGSSILRSGFDSFSGYE</sequence>
<dbReference type="PANTHER" id="PTHR30093">
    <property type="entry name" value="GENERAL SECRETION PATHWAY PROTEIN G"/>
    <property type="match status" value="1"/>
</dbReference>
<keyword evidence="1" id="KW-0472">Membrane</keyword>
<organism evidence="2 3">
    <name type="scientific">Candidatus Uhrbacteria bacterium GW2011_GWF2_39_13</name>
    <dbReference type="NCBI Taxonomy" id="1618995"/>
    <lineage>
        <taxon>Bacteria</taxon>
        <taxon>Candidatus Uhriibacteriota</taxon>
    </lineage>
</organism>